<evidence type="ECO:0000256" key="1">
    <source>
        <dbReference type="SAM" id="MobiDB-lite"/>
    </source>
</evidence>
<dbReference type="InParanoid" id="A0A1E7FAR0"/>
<proteinExistence type="predicted"/>
<feature type="compositionally biased region" description="Low complexity" evidence="1">
    <location>
        <begin position="395"/>
        <end position="410"/>
    </location>
</feature>
<gene>
    <name evidence="3" type="ORF">FRACYDRAFT_239785</name>
</gene>
<feature type="compositionally biased region" description="Low complexity" evidence="1">
    <location>
        <begin position="509"/>
        <end position="519"/>
    </location>
</feature>
<sequence>MILQLIGKLQYIFQQTYQGVLTALISVAILIVVAHHLSWLDRWIWFIMELEARKAMNGAQVTLGSFTIDWSEILQGKITLHASNAVIHTPQRAEWRWDSPLIARIGKATVECNAPITIFHALFLRREIPIEAYTILVADVQVFVERRDSLINVFLLNPTLQLPPPHDKTYYRDDEVNGDHRKHINSDNDDNDDNDNMIIHPTKEGPASVISKKENTEQTEMSSPLLSTKDKNDSLLNPVHGKTAATLSDGEESSNHNQQAKALVNEMLHAVQLLGGAAARGQLPGEIKQQGLELVGRLRGFREQENLEEGFRVMQHMGKVAVESLQNGPRLILPKPDTSRERKKKKIIYIRVGRIAIDDMRIFTKDSWINNATTTQDDHDPTDNINTTGTVETLNKSNNSSKKTNTTSKNSAATTIDINKKQNGSWNKPIIIERMILSSSELSPSLSSLDDHNLPAIYHNVDKIVEVVLRRLLVEIAKSNTGKLFSTAMSEVLTLMVLNPHHSVPLSSTPQPTATAKTTHTPKKL</sequence>
<keyword evidence="2" id="KW-1133">Transmembrane helix</keyword>
<reference evidence="3 4" key="1">
    <citation type="submission" date="2016-09" db="EMBL/GenBank/DDBJ databases">
        <title>Extensive genetic diversity and differential bi-allelic expression allows diatom success in the polar Southern Ocean.</title>
        <authorList>
            <consortium name="DOE Joint Genome Institute"/>
            <person name="Mock T."/>
            <person name="Otillar R.P."/>
            <person name="Strauss J."/>
            <person name="Dupont C."/>
            <person name="Frickenhaus S."/>
            <person name="Maumus F."/>
            <person name="Mcmullan M."/>
            <person name="Sanges R."/>
            <person name="Schmutz J."/>
            <person name="Toseland A."/>
            <person name="Valas R."/>
            <person name="Veluchamy A."/>
            <person name="Ward B.J."/>
            <person name="Allen A."/>
            <person name="Barry K."/>
            <person name="Falciatore A."/>
            <person name="Ferrante M."/>
            <person name="Fortunato A.E."/>
            <person name="Gloeckner G."/>
            <person name="Gruber A."/>
            <person name="Hipkin R."/>
            <person name="Janech M."/>
            <person name="Kroth P."/>
            <person name="Leese F."/>
            <person name="Lindquist E."/>
            <person name="Lyon B.R."/>
            <person name="Martin J."/>
            <person name="Mayer C."/>
            <person name="Parker M."/>
            <person name="Quesneville H."/>
            <person name="Raymond J."/>
            <person name="Uhlig C."/>
            <person name="Valentin K.U."/>
            <person name="Worden A.Z."/>
            <person name="Armbrust E.V."/>
            <person name="Bowler C."/>
            <person name="Green B."/>
            <person name="Moulton V."/>
            <person name="Van Oosterhout C."/>
            <person name="Grigoriev I."/>
        </authorList>
    </citation>
    <scope>NUCLEOTIDE SEQUENCE [LARGE SCALE GENOMIC DNA]</scope>
    <source>
        <strain evidence="3 4">CCMP1102</strain>
    </source>
</reference>
<keyword evidence="2" id="KW-0812">Transmembrane</keyword>
<dbReference type="AlphaFoldDB" id="A0A1E7FAR0"/>
<name>A0A1E7FAR0_9STRA</name>
<evidence type="ECO:0000313" key="3">
    <source>
        <dbReference type="EMBL" id="OEU15105.1"/>
    </source>
</evidence>
<protein>
    <submittedName>
        <fullName evidence="3">Uncharacterized protein</fullName>
    </submittedName>
</protein>
<evidence type="ECO:0000256" key="2">
    <source>
        <dbReference type="SAM" id="Phobius"/>
    </source>
</evidence>
<dbReference type="KEGG" id="fcy:FRACYDRAFT_239785"/>
<feature type="region of interest" description="Disordered" evidence="1">
    <location>
        <begin position="503"/>
        <end position="525"/>
    </location>
</feature>
<accession>A0A1E7FAR0</accession>
<keyword evidence="4" id="KW-1185">Reference proteome</keyword>
<feature type="region of interest" description="Disordered" evidence="1">
    <location>
        <begin position="372"/>
        <end position="410"/>
    </location>
</feature>
<organism evidence="3 4">
    <name type="scientific">Fragilariopsis cylindrus CCMP1102</name>
    <dbReference type="NCBI Taxonomy" id="635003"/>
    <lineage>
        <taxon>Eukaryota</taxon>
        <taxon>Sar</taxon>
        <taxon>Stramenopiles</taxon>
        <taxon>Ochrophyta</taxon>
        <taxon>Bacillariophyta</taxon>
        <taxon>Bacillariophyceae</taxon>
        <taxon>Bacillariophycidae</taxon>
        <taxon>Bacillariales</taxon>
        <taxon>Bacillariaceae</taxon>
        <taxon>Fragilariopsis</taxon>
    </lineage>
</organism>
<keyword evidence="2" id="KW-0472">Membrane</keyword>
<dbReference type="Proteomes" id="UP000095751">
    <property type="component" value="Unassembled WGS sequence"/>
</dbReference>
<dbReference type="EMBL" id="KV784359">
    <property type="protein sequence ID" value="OEU15105.1"/>
    <property type="molecule type" value="Genomic_DNA"/>
</dbReference>
<dbReference type="OrthoDB" id="44998at2759"/>
<feature type="compositionally biased region" description="Polar residues" evidence="1">
    <location>
        <begin position="383"/>
        <end position="394"/>
    </location>
</feature>
<evidence type="ECO:0000313" key="4">
    <source>
        <dbReference type="Proteomes" id="UP000095751"/>
    </source>
</evidence>
<feature type="transmembrane region" description="Helical" evidence="2">
    <location>
        <begin position="20"/>
        <end position="40"/>
    </location>
</feature>
<feature type="region of interest" description="Disordered" evidence="1">
    <location>
        <begin position="171"/>
        <end position="240"/>
    </location>
</feature>